<reference evidence="2 3" key="1">
    <citation type="journal article" date="2017" name="Front. Microbiol.">
        <title>Labilibaculum manganireducens gen. nov., sp. nov. and Labilibaculum filiforme sp. nov., Novel Bacteroidetes Isolated from Subsurface Sediments of the Baltic Sea.</title>
        <authorList>
            <person name="Vandieken V."/>
            <person name="Marshall I.P."/>
            <person name="Niemann H."/>
            <person name="Engelen B."/>
            <person name="Cypionka H."/>
        </authorList>
    </citation>
    <scope>NUCLEOTIDE SEQUENCE [LARGE SCALE GENOMIC DNA]</scope>
    <source>
        <strain evidence="2 3">59.16B</strain>
    </source>
</reference>
<gene>
    <name evidence="2" type="ORF">BZG02_12580</name>
</gene>
<dbReference type="EMBL" id="MVDD01000008">
    <property type="protein sequence ID" value="PKQ62548.1"/>
    <property type="molecule type" value="Genomic_DNA"/>
</dbReference>
<name>A0A2N3HWZ4_9BACT</name>
<accession>A0A2N3HWZ4</accession>
<dbReference type="OrthoDB" id="1121567at2"/>
<comment type="caution">
    <text evidence="2">The sequence shown here is derived from an EMBL/GenBank/DDBJ whole genome shotgun (WGS) entry which is preliminary data.</text>
</comment>
<sequence length="145" mass="16772">MSSSSYLAQQNYKIINLSLAGIILCIFSYATLFSPEESKHPIPSFYTQITKEASPSTGLSRCFSAIVRGNLQLAKTFNPYGLAIFLFFVVQFVFRVFSFIWINERYSWIKPYVLIDILFSTIGFYHAFKPLIFFTLKLFRETIVN</sequence>
<evidence type="ECO:0000256" key="1">
    <source>
        <dbReference type="SAM" id="Phobius"/>
    </source>
</evidence>
<evidence type="ECO:0000313" key="2">
    <source>
        <dbReference type="EMBL" id="PKQ62548.1"/>
    </source>
</evidence>
<organism evidence="2 3">
    <name type="scientific">Labilibaculum filiforme</name>
    <dbReference type="NCBI Taxonomy" id="1940526"/>
    <lineage>
        <taxon>Bacteria</taxon>
        <taxon>Pseudomonadati</taxon>
        <taxon>Bacteroidota</taxon>
        <taxon>Bacteroidia</taxon>
        <taxon>Marinilabiliales</taxon>
        <taxon>Marinifilaceae</taxon>
        <taxon>Labilibaculum</taxon>
    </lineage>
</organism>
<evidence type="ECO:0008006" key="4">
    <source>
        <dbReference type="Google" id="ProtNLM"/>
    </source>
</evidence>
<keyword evidence="3" id="KW-1185">Reference proteome</keyword>
<dbReference type="Proteomes" id="UP000233535">
    <property type="component" value="Unassembled WGS sequence"/>
</dbReference>
<keyword evidence="1" id="KW-0812">Transmembrane</keyword>
<feature type="transmembrane region" description="Helical" evidence="1">
    <location>
        <begin position="109"/>
        <end position="128"/>
    </location>
</feature>
<feature type="transmembrane region" description="Helical" evidence="1">
    <location>
        <begin position="12"/>
        <end position="32"/>
    </location>
</feature>
<feature type="transmembrane region" description="Helical" evidence="1">
    <location>
        <begin position="80"/>
        <end position="102"/>
    </location>
</feature>
<keyword evidence="1" id="KW-0472">Membrane</keyword>
<proteinExistence type="predicted"/>
<keyword evidence="1" id="KW-1133">Transmembrane helix</keyword>
<evidence type="ECO:0000313" key="3">
    <source>
        <dbReference type="Proteomes" id="UP000233535"/>
    </source>
</evidence>
<protein>
    <recommendedName>
        <fullName evidence="4">DUF2752 domain-containing protein</fullName>
    </recommendedName>
</protein>
<dbReference type="RefSeq" id="WP_101261792.1">
    <property type="nucleotide sequence ID" value="NZ_MVDD01000008.1"/>
</dbReference>
<dbReference type="AlphaFoldDB" id="A0A2N3HWZ4"/>